<dbReference type="Proteomes" id="UP001501074">
    <property type="component" value="Unassembled WGS sequence"/>
</dbReference>
<accession>A0ABP7A443</accession>
<keyword evidence="2" id="KW-1185">Reference proteome</keyword>
<proteinExistence type="predicted"/>
<evidence type="ECO:0000313" key="2">
    <source>
        <dbReference type="Proteomes" id="UP001501074"/>
    </source>
</evidence>
<protein>
    <submittedName>
        <fullName evidence="1">Uncharacterized protein</fullName>
    </submittedName>
</protein>
<dbReference type="RefSeq" id="WP_231487774.1">
    <property type="nucleotide sequence ID" value="NZ_BAAAZO010000009.1"/>
</dbReference>
<organism evidence="1 2">
    <name type="scientific">Kineosporia mesophila</name>
    <dbReference type="NCBI Taxonomy" id="566012"/>
    <lineage>
        <taxon>Bacteria</taxon>
        <taxon>Bacillati</taxon>
        <taxon>Actinomycetota</taxon>
        <taxon>Actinomycetes</taxon>
        <taxon>Kineosporiales</taxon>
        <taxon>Kineosporiaceae</taxon>
        <taxon>Kineosporia</taxon>
    </lineage>
</organism>
<reference evidence="2" key="1">
    <citation type="journal article" date="2019" name="Int. J. Syst. Evol. Microbiol.">
        <title>The Global Catalogue of Microorganisms (GCM) 10K type strain sequencing project: providing services to taxonomists for standard genome sequencing and annotation.</title>
        <authorList>
            <consortium name="The Broad Institute Genomics Platform"/>
            <consortium name="The Broad Institute Genome Sequencing Center for Infectious Disease"/>
            <person name="Wu L."/>
            <person name="Ma J."/>
        </authorList>
    </citation>
    <scope>NUCLEOTIDE SEQUENCE [LARGE SCALE GENOMIC DNA]</scope>
    <source>
        <strain evidence="2">JCM 16902</strain>
    </source>
</reference>
<evidence type="ECO:0000313" key="1">
    <source>
        <dbReference type="EMBL" id="GAA3624513.1"/>
    </source>
</evidence>
<sequence length="133" mass="14806">MSIQTARCWVLRARNDEVPDIGTEFFDAHYGDPIRAFKGRAELIEGHGIQALTGVHVSLLPHRCVFLTCDRCGANLEDLDSGFGLHFLLRRELIREAIEQVWVTDGELWRCDVCHAGHPSVGFVVPVPVEVGA</sequence>
<dbReference type="EMBL" id="BAAAZO010000009">
    <property type="protein sequence ID" value="GAA3624513.1"/>
    <property type="molecule type" value="Genomic_DNA"/>
</dbReference>
<comment type="caution">
    <text evidence="1">The sequence shown here is derived from an EMBL/GenBank/DDBJ whole genome shotgun (WGS) entry which is preliminary data.</text>
</comment>
<name>A0ABP7A443_9ACTN</name>
<gene>
    <name evidence="1" type="ORF">GCM10022223_46980</name>
</gene>